<gene>
    <name evidence="2" type="ORF">EQG49_06425</name>
</gene>
<dbReference type="KEGG" id="wei:EQG49_06425"/>
<protein>
    <submittedName>
        <fullName evidence="2">Uncharacterized protein</fullName>
    </submittedName>
</protein>
<keyword evidence="3" id="KW-1185">Reference proteome</keyword>
<dbReference type="Proteomes" id="UP000292886">
    <property type="component" value="Chromosome"/>
</dbReference>
<keyword evidence="1" id="KW-0812">Transmembrane</keyword>
<dbReference type="EMBL" id="CP037940">
    <property type="protein sequence ID" value="QBO36118.1"/>
    <property type="molecule type" value="Genomic_DNA"/>
</dbReference>
<keyword evidence="1" id="KW-0472">Membrane</keyword>
<keyword evidence="1" id="KW-1133">Transmembrane helix</keyword>
<accession>A0A4P6YTN2</accession>
<reference evidence="3" key="1">
    <citation type="submission" date="2019-03" db="EMBL/GenBank/DDBJ databases">
        <title>Weissella sp. 26KH-42 Genome sequencing.</title>
        <authorList>
            <person name="Heo J."/>
            <person name="Kim S.-J."/>
            <person name="Kim J.-S."/>
            <person name="Hong S.-B."/>
            <person name="Kwon S.-W."/>
        </authorList>
    </citation>
    <scope>NUCLEOTIDE SEQUENCE [LARGE SCALE GENOMIC DNA]</scope>
    <source>
        <strain evidence="3">26KH-42</strain>
    </source>
</reference>
<dbReference type="RefSeq" id="WP_133363196.1">
    <property type="nucleotide sequence ID" value="NZ_CP037940.1"/>
</dbReference>
<evidence type="ECO:0000313" key="3">
    <source>
        <dbReference type="Proteomes" id="UP000292886"/>
    </source>
</evidence>
<evidence type="ECO:0000256" key="1">
    <source>
        <dbReference type="SAM" id="Phobius"/>
    </source>
</evidence>
<feature type="transmembrane region" description="Helical" evidence="1">
    <location>
        <begin position="41"/>
        <end position="59"/>
    </location>
</feature>
<dbReference type="AlphaFoldDB" id="A0A4P6YTN2"/>
<proteinExistence type="predicted"/>
<evidence type="ECO:0000313" key="2">
    <source>
        <dbReference type="EMBL" id="QBO36118.1"/>
    </source>
</evidence>
<sequence>MNEIQNLKIAAESLAEVDRLIKQRTTVIRTEKAASKVQRNTINFIASVVLAVIILGLLSPKLFQVFTSGEYSLEEIIRVYVILFVIVAGFIVINFFLLLKRYALGVRKIVAKQKVITISQTIFQIEQQVAAKLVSVEVVAKFLPENMVTTAYLEEAVRMIEDEGQPLLAVLSRFDGKKSSRTVYQREQQILHDIGIGSLAQDQINQNIENEFLN</sequence>
<name>A0A4P6YTN2_9LACO</name>
<feature type="transmembrane region" description="Helical" evidence="1">
    <location>
        <begin position="79"/>
        <end position="99"/>
    </location>
</feature>
<organism evidence="2 3">
    <name type="scientific">Periweissella cryptocerci</name>
    <dbReference type="NCBI Taxonomy" id="2506420"/>
    <lineage>
        <taxon>Bacteria</taxon>
        <taxon>Bacillati</taxon>
        <taxon>Bacillota</taxon>
        <taxon>Bacilli</taxon>
        <taxon>Lactobacillales</taxon>
        <taxon>Lactobacillaceae</taxon>
        <taxon>Periweissella</taxon>
    </lineage>
</organism>